<organism evidence="2 3">
    <name type="scientific">Atta colombica</name>
    <dbReference type="NCBI Taxonomy" id="520822"/>
    <lineage>
        <taxon>Eukaryota</taxon>
        <taxon>Metazoa</taxon>
        <taxon>Ecdysozoa</taxon>
        <taxon>Arthropoda</taxon>
        <taxon>Hexapoda</taxon>
        <taxon>Insecta</taxon>
        <taxon>Pterygota</taxon>
        <taxon>Neoptera</taxon>
        <taxon>Endopterygota</taxon>
        <taxon>Hymenoptera</taxon>
        <taxon>Apocrita</taxon>
        <taxon>Aculeata</taxon>
        <taxon>Formicoidea</taxon>
        <taxon>Formicidae</taxon>
        <taxon>Myrmicinae</taxon>
        <taxon>Atta</taxon>
    </lineage>
</organism>
<feature type="region of interest" description="Disordered" evidence="1">
    <location>
        <begin position="45"/>
        <end position="67"/>
    </location>
</feature>
<accession>A0A195BTR9</accession>
<protein>
    <submittedName>
        <fullName evidence="2">Uncharacterized protein</fullName>
    </submittedName>
</protein>
<evidence type="ECO:0000313" key="3">
    <source>
        <dbReference type="Proteomes" id="UP000078540"/>
    </source>
</evidence>
<evidence type="ECO:0000256" key="1">
    <source>
        <dbReference type="SAM" id="MobiDB-lite"/>
    </source>
</evidence>
<gene>
    <name evidence="2" type="ORF">ALC53_01537</name>
</gene>
<sequence>MSRRSENAIENIYEDMGVRAHHRPFPAVFETGALGPVHKVRLTDRMRRRTGCRSGRVNEQGEERMRK</sequence>
<evidence type="ECO:0000313" key="2">
    <source>
        <dbReference type="EMBL" id="KYM91469.1"/>
    </source>
</evidence>
<dbReference type="Proteomes" id="UP000078540">
    <property type="component" value="Unassembled WGS sequence"/>
</dbReference>
<name>A0A195BTR9_9HYME</name>
<dbReference type="AlphaFoldDB" id="A0A195BTR9"/>
<dbReference type="EMBL" id="KQ976407">
    <property type="protein sequence ID" value="KYM91469.1"/>
    <property type="molecule type" value="Genomic_DNA"/>
</dbReference>
<keyword evidence="3" id="KW-1185">Reference proteome</keyword>
<reference evidence="2 3" key="1">
    <citation type="submission" date="2015-09" db="EMBL/GenBank/DDBJ databases">
        <title>Atta colombica WGS genome.</title>
        <authorList>
            <person name="Nygaard S."/>
            <person name="Hu H."/>
            <person name="Boomsma J."/>
            <person name="Zhang G."/>
        </authorList>
    </citation>
    <scope>NUCLEOTIDE SEQUENCE [LARGE SCALE GENOMIC DNA]</scope>
    <source>
        <strain evidence="2">Treedump-2</strain>
        <tissue evidence="2">Whole body</tissue>
    </source>
</reference>
<proteinExistence type="predicted"/>